<accession>A0A5C2SI34</accession>
<evidence type="ECO:0000313" key="3">
    <source>
        <dbReference type="Proteomes" id="UP000313359"/>
    </source>
</evidence>
<dbReference type="InterPro" id="IPR050266">
    <property type="entry name" value="AB_hydrolase_sf"/>
</dbReference>
<sequence length="248" mass="27271">MSCTALGFEHQFVDPNLLADFHVVRYELRGHGRSDKPLNTEAYESVRFAEDFKTVCDAFGLNKPFLWMWSLGGTIAVDVIAAYGPEYLSGLLYIGGGVLSTSHIETCIQPSLGALIPTLLSDSSDDMTAAAEGFVDSAVGTPLPYSIKLQWMGGFIAQPRATRNLHISRLQPHEVWQAKAKAVPVLIINGKEDQHCVYENMIAIARTVYDDIEVKLLDGVGHSPHFESPAEVNALVRAWTNRVLWKGA</sequence>
<dbReference type="SUPFAM" id="SSF53474">
    <property type="entry name" value="alpha/beta-Hydrolases"/>
    <property type="match status" value="1"/>
</dbReference>
<keyword evidence="2" id="KW-0378">Hydrolase</keyword>
<dbReference type="Gene3D" id="3.40.50.1820">
    <property type="entry name" value="alpha/beta hydrolase"/>
    <property type="match status" value="1"/>
</dbReference>
<dbReference type="InterPro" id="IPR029058">
    <property type="entry name" value="AB_hydrolase_fold"/>
</dbReference>
<dbReference type="Proteomes" id="UP000313359">
    <property type="component" value="Unassembled WGS sequence"/>
</dbReference>
<dbReference type="GO" id="GO:0016787">
    <property type="term" value="F:hydrolase activity"/>
    <property type="evidence" value="ECO:0007669"/>
    <property type="project" value="UniProtKB-KW"/>
</dbReference>
<dbReference type="PANTHER" id="PTHR43798">
    <property type="entry name" value="MONOACYLGLYCEROL LIPASE"/>
    <property type="match status" value="1"/>
</dbReference>
<evidence type="ECO:0000259" key="1">
    <source>
        <dbReference type="Pfam" id="PF12697"/>
    </source>
</evidence>
<name>A0A5C2SI34_9APHY</name>
<dbReference type="Pfam" id="PF12697">
    <property type="entry name" value="Abhydrolase_6"/>
    <property type="match status" value="1"/>
</dbReference>
<proteinExistence type="predicted"/>
<organism evidence="2 3">
    <name type="scientific">Lentinus tigrinus ALCF2SS1-6</name>
    <dbReference type="NCBI Taxonomy" id="1328759"/>
    <lineage>
        <taxon>Eukaryota</taxon>
        <taxon>Fungi</taxon>
        <taxon>Dikarya</taxon>
        <taxon>Basidiomycota</taxon>
        <taxon>Agaricomycotina</taxon>
        <taxon>Agaricomycetes</taxon>
        <taxon>Polyporales</taxon>
        <taxon>Polyporaceae</taxon>
        <taxon>Lentinus</taxon>
    </lineage>
</organism>
<evidence type="ECO:0000313" key="2">
    <source>
        <dbReference type="EMBL" id="RPD61056.1"/>
    </source>
</evidence>
<protein>
    <submittedName>
        <fullName evidence="2">Alpha/beta-hydrolase</fullName>
    </submittedName>
</protein>
<feature type="domain" description="AB hydrolase-1" evidence="1">
    <location>
        <begin position="12"/>
        <end position="234"/>
    </location>
</feature>
<dbReference type="EMBL" id="ML122263">
    <property type="protein sequence ID" value="RPD61056.1"/>
    <property type="molecule type" value="Genomic_DNA"/>
</dbReference>
<dbReference type="AlphaFoldDB" id="A0A5C2SI34"/>
<keyword evidence="3" id="KW-1185">Reference proteome</keyword>
<reference evidence="2" key="1">
    <citation type="journal article" date="2018" name="Genome Biol. Evol.">
        <title>Genomics and development of Lentinus tigrinus, a white-rot wood-decaying mushroom with dimorphic fruiting bodies.</title>
        <authorList>
            <person name="Wu B."/>
            <person name="Xu Z."/>
            <person name="Knudson A."/>
            <person name="Carlson A."/>
            <person name="Chen N."/>
            <person name="Kovaka S."/>
            <person name="LaButti K."/>
            <person name="Lipzen A."/>
            <person name="Pennachio C."/>
            <person name="Riley R."/>
            <person name="Schakwitz W."/>
            <person name="Umezawa K."/>
            <person name="Ohm R.A."/>
            <person name="Grigoriev I.V."/>
            <person name="Nagy L.G."/>
            <person name="Gibbons J."/>
            <person name="Hibbett D."/>
        </authorList>
    </citation>
    <scope>NUCLEOTIDE SEQUENCE [LARGE SCALE GENOMIC DNA]</scope>
    <source>
        <strain evidence="2">ALCF2SS1-6</strain>
    </source>
</reference>
<dbReference type="GO" id="GO:0016020">
    <property type="term" value="C:membrane"/>
    <property type="evidence" value="ECO:0007669"/>
    <property type="project" value="TreeGrafter"/>
</dbReference>
<gene>
    <name evidence="2" type="ORF">L227DRAFT_600457</name>
</gene>
<dbReference type="PANTHER" id="PTHR43798:SF28">
    <property type="entry name" value="AB HYDROLASE-1 DOMAIN-CONTAINING PROTEIN"/>
    <property type="match status" value="1"/>
</dbReference>
<dbReference type="OrthoDB" id="408373at2759"/>
<dbReference type="STRING" id="1328759.A0A5C2SI34"/>
<dbReference type="InterPro" id="IPR000073">
    <property type="entry name" value="AB_hydrolase_1"/>
</dbReference>